<dbReference type="Proteomes" id="UP000184440">
    <property type="component" value="Unassembled WGS sequence"/>
</dbReference>
<dbReference type="EMBL" id="FRCS01000002">
    <property type="protein sequence ID" value="SHM98179.1"/>
    <property type="molecule type" value="Genomic_DNA"/>
</dbReference>
<protein>
    <submittedName>
        <fullName evidence="2">Uncharacterized protein</fullName>
    </submittedName>
</protein>
<dbReference type="STRING" id="134849.SAMN05443668_102405"/>
<evidence type="ECO:0000313" key="2">
    <source>
        <dbReference type="EMBL" id="SHM98179.1"/>
    </source>
</evidence>
<organism evidence="2 3">
    <name type="scientific">Cryptosporangium aurantiacum</name>
    <dbReference type="NCBI Taxonomy" id="134849"/>
    <lineage>
        <taxon>Bacteria</taxon>
        <taxon>Bacillati</taxon>
        <taxon>Actinomycetota</taxon>
        <taxon>Actinomycetes</taxon>
        <taxon>Cryptosporangiales</taxon>
        <taxon>Cryptosporangiaceae</taxon>
        <taxon>Cryptosporangium</taxon>
    </lineage>
</organism>
<dbReference type="RefSeq" id="WP_073254102.1">
    <property type="nucleotide sequence ID" value="NZ_FRCS01000002.1"/>
</dbReference>
<dbReference type="AlphaFoldDB" id="A0A1M7N3R0"/>
<name>A0A1M7N3R0_9ACTN</name>
<evidence type="ECO:0000313" key="3">
    <source>
        <dbReference type="Proteomes" id="UP000184440"/>
    </source>
</evidence>
<dbReference type="OrthoDB" id="9924969at2"/>
<accession>A0A1M7N3R0</accession>
<feature type="region of interest" description="Disordered" evidence="1">
    <location>
        <begin position="57"/>
        <end position="82"/>
    </location>
</feature>
<evidence type="ECO:0000256" key="1">
    <source>
        <dbReference type="SAM" id="MobiDB-lite"/>
    </source>
</evidence>
<gene>
    <name evidence="2" type="ORF">SAMN05443668_102405</name>
</gene>
<reference evidence="2 3" key="1">
    <citation type="submission" date="2016-11" db="EMBL/GenBank/DDBJ databases">
        <authorList>
            <person name="Jaros S."/>
            <person name="Januszkiewicz K."/>
            <person name="Wedrychowicz H."/>
        </authorList>
    </citation>
    <scope>NUCLEOTIDE SEQUENCE [LARGE SCALE GENOMIC DNA]</scope>
    <source>
        <strain evidence="2 3">DSM 46144</strain>
    </source>
</reference>
<sequence length="82" mass="8416">MNGSPDAPEQDSPVLGLTAGDVVAIVAQQIEVSGVRPLLTTESKQAAERAAEQLLDSLGGEVPVGSVRRANGAEHLPPPPPR</sequence>
<proteinExistence type="predicted"/>
<keyword evidence="3" id="KW-1185">Reference proteome</keyword>